<keyword evidence="1" id="KW-0175">Coiled coil</keyword>
<evidence type="ECO:0000313" key="3">
    <source>
        <dbReference type="Proteomes" id="UP001189429"/>
    </source>
</evidence>
<keyword evidence="3" id="KW-1185">Reference proteome</keyword>
<feature type="coiled-coil region" evidence="1">
    <location>
        <begin position="71"/>
        <end position="223"/>
    </location>
</feature>
<name>A0ABN9R2W2_9DINO</name>
<comment type="caution">
    <text evidence="2">The sequence shown here is derived from an EMBL/GenBank/DDBJ whole genome shotgun (WGS) entry which is preliminary data.</text>
</comment>
<reference evidence="2" key="1">
    <citation type="submission" date="2023-10" db="EMBL/GenBank/DDBJ databases">
        <authorList>
            <person name="Chen Y."/>
            <person name="Shah S."/>
            <person name="Dougan E. K."/>
            <person name="Thang M."/>
            <person name="Chan C."/>
        </authorList>
    </citation>
    <scope>NUCLEOTIDE SEQUENCE [LARGE SCALE GENOMIC DNA]</scope>
</reference>
<sequence>MNTCTEMEMPFLKGIEVGPGEESNKALAACDAAATQAQASTSQAFALVKQSLVAAGNYTDKELGQANKEALTELQETAASLTKKLTDFRASTAERKTAAVVAEVTELLEAAEAKLKVYVDAAAPLGEEGLDAAPLESLKEAQEKSTAAEAETMTALQEGQKAGNTGAELQKLMTQLTTSQQEMAKTKKTVATAVTLIKSREALAGVEAQLKEVEEEIAKVEKLAEGEEPSDQAVLELVQSSQKAEELVKALTQAVDKAVTTSVVSTKKQFTDIKEQGKAATAKLVATKKATKEPRERVLSKTYTEEAKKKADEVEVAMNKVNEAELPFLKGMENLPLPEAQESIKSSKEA</sequence>
<evidence type="ECO:0000256" key="1">
    <source>
        <dbReference type="SAM" id="Coils"/>
    </source>
</evidence>
<accession>A0ABN9R2W2</accession>
<dbReference type="Proteomes" id="UP001189429">
    <property type="component" value="Unassembled WGS sequence"/>
</dbReference>
<proteinExistence type="predicted"/>
<dbReference type="EMBL" id="CAUYUJ010005294">
    <property type="protein sequence ID" value="CAK0813092.1"/>
    <property type="molecule type" value="Genomic_DNA"/>
</dbReference>
<feature type="non-terminal residue" evidence="2">
    <location>
        <position position="350"/>
    </location>
</feature>
<gene>
    <name evidence="2" type="ORF">PCOR1329_LOCUS17143</name>
</gene>
<organism evidence="2 3">
    <name type="scientific">Prorocentrum cordatum</name>
    <dbReference type="NCBI Taxonomy" id="2364126"/>
    <lineage>
        <taxon>Eukaryota</taxon>
        <taxon>Sar</taxon>
        <taxon>Alveolata</taxon>
        <taxon>Dinophyceae</taxon>
        <taxon>Prorocentrales</taxon>
        <taxon>Prorocentraceae</taxon>
        <taxon>Prorocentrum</taxon>
    </lineage>
</organism>
<protein>
    <submittedName>
        <fullName evidence="2">Uncharacterized protein</fullName>
    </submittedName>
</protein>
<evidence type="ECO:0000313" key="2">
    <source>
        <dbReference type="EMBL" id="CAK0813092.1"/>
    </source>
</evidence>